<sequence>MALVVRVFLAVVLVVMAALKVSHAAVHKVGDSAGWTTIGGVDYKKWAASKTFHVGDVIKFEYNSQFHNVMRVTHPMYQSCNATVPLDSYATGNDTITITTKGHHFFICGIPGHCQAGQKVDINVLRHPLAAAPTPALASPAVPVAHVPAAPGPNMAAPVKSVKGQFVVLGLAIATLAVLVSGLA</sequence>
<evidence type="ECO:0000256" key="7">
    <source>
        <dbReference type="SAM" id="SignalP"/>
    </source>
</evidence>
<evidence type="ECO:0000256" key="2">
    <source>
        <dbReference type="ARBA" id="ARBA00022723"/>
    </source>
</evidence>
<keyword evidence="6" id="KW-1133">Transmembrane helix</keyword>
<dbReference type="InterPro" id="IPR003245">
    <property type="entry name" value="Phytocyanin_dom"/>
</dbReference>
<evidence type="ECO:0000313" key="9">
    <source>
        <dbReference type="EMBL" id="CAB4262960.1"/>
    </source>
</evidence>
<dbReference type="GO" id="GO:0046872">
    <property type="term" value="F:metal ion binding"/>
    <property type="evidence" value="ECO:0007669"/>
    <property type="project" value="UniProtKB-KW"/>
</dbReference>
<dbReference type="EMBL" id="CAEKDK010000001">
    <property type="protein sequence ID" value="CAB4262960.1"/>
    <property type="molecule type" value="Genomic_DNA"/>
</dbReference>
<protein>
    <recommendedName>
        <fullName evidence="8">Phytocyanin domain-containing protein</fullName>
    </recommendedName>
</protein>
<keyword evidence="6" id="KW-0472">Membrane</keyword>
<dbReference type="PANTHER" id="PTHR33021">
    <property type="entry name" value="BLUE COPPER PROTEIN"/>
    <property type="match status" value="1"/>
</dbReference>
<dbReference type="InterPro" id="IPR039391">
    <property type="entry name" value="Phytocyanin-like"/>
</dbReference>
<evidence type="ECO:0000256" key="4">
    <source>
        <dbReference type="ARBA" id="ARBA00023008"/>
    </source>
</evidence>
<evidence type="ECO:0000256" key="6">
    <source>
        <dbReference type="SAM" id="Phobius"/>
    </source>
</evidence>
<accession>A0A6J5W5M0</accession>
<keyword evidence="5" id="KW-0325">Glycoprotein</keyword>
<keyword evidence="4" id="KW-0186">Copper</keyword>
<dbReference type="EMBL" id="CAEKKB010000001">
    <property type="protein sequence ID" value="CAB4293468.1"/>
    <property type="molecule type" value="Genomic_DNA"/>
</dbReference>
<dbReference type="Proteomes" id="UP000507222">
    <property type="component" value="Unassembled WGS sequence"/>
</dbReference>
<dbReference type="AlphaFoldDB" id="A0A6J5W5M0"/>
<dbReference type="GO" id="GO:0005886">
    <property type="term" value="C:plasma membrane"/>
    <property type="evidence" value="ECO:0007669"/>
    <property type="project" value="TreeGrafter"/>
</dbReference>
<evidence type="ECO:0000313" key="10">
    <source>
        <dbReference type="EMBL" id="CAB4293468.1"/>
    </source>
</evidence>
<feature type="signal peptide" evidence="7">
    <location>
        <begin position="1"/>
        <end position="24"/>
    </location>
</feature>
<dbReference type="GO" id="GO:0009055">
    <property type="term" value="F:electron transfer activity"/>
    <property type="evidence" value="ECO:0007669"/>
    <property type="project" value="InterPro"/>
</dbReference>
<dbReference type="SUPFAM" id="SSF49503">
    <property type="entry name" value="Cupredoxins"/>
    <property type="match status" value="1"/>
</dbReference>
<evidence type="ECO:0000313" key="11">
    <source>
        <dbReference type="Proteomes" id="UP000507222"/>
    </source>
</evidence>
<gene>
    <name evidence="9" type="ORF">CURHAP_LOCUS2462</name>
    <name evidence="10" type="ORF">ORAREDHAP_LOCUS2363</name>
</gene>
<evidence type="ECO:0000313" key="12">
    <source>
        <dbReference type="Proteomes" id="UP000507245"/>
    </source>
</evidence>
<dbReference type="FunFam" id="2.60.40.420:FF:000003">
    <property type="entry name" value="Blue copper"/>
    <property type="match status" value="1"/>
</dbReference>
<dbReference type="OrthoDB" id="1933492at2759"/>
<organism evidence="10 12">
    <name type="scientific">Prunus armeniaca</name>
    <name type="common">Apricot</name>
    <name type="synonym">Armeniaca vulgaris</name>
    <dbReference type="NCBI Taxonomy" id="36596"/>
    <lineage>
        <taxon>Eukaryota</taxon>
        <taxon>Viridiplantae</taxon>
        <taxon>Streptophyta</taxon>
        <taxon>Embryophyta</taxon>
        <taxon>Tracheophyta</taxon>
        <taxon>Spermatophyta</taxon>
        <taxon>Magnoliopsida</taxon>
        <taxon>eudicotyledons</taxon>
        <taxon>Gunneridae</taxon>
        <taxon>Pentapetalae</taxon>
        <taxon>rosids</taxon>
        <taxon>fabids</taxon>
        <taxon>Rosales</taxon>
        <taxon>Rosaceae</taxon>
        <taxon>Amygdaloideae</taxon>
        <taxon>Amygdaleae</taxon>
        <taxon>Prunus</taxon>
    </lineage>
</organism>
<feature type="domain" description="Phytocyanin" evidence="8">
    <location>
        <begin position="25"/>
        <end position="126"/>
    </location>
</feature>
<dbReference type="Gene3D" id="2.60.40.420">
    <property type="entry name" value="Cupredoxins - blue copper proteins"/>
    <property type="match status" value="1"/>
</dbReference>
<keyword evidence="7" id="KW-0732">Signal</keyword>
<dbReference type="PANTHER" id="PTHR33021:SF339">
    <property type="entry name" value="OS07G0570600 PROTEIN"/>
    <property type="match status" value="1"/>
</dbReference>
<evidence type="ECO:0000259" key="8">
    <source>
        <dbReference type="PROSITE" id="PS51485"/>
    </source>
</evidence>
<feature type="transmembrane region" description="Helical" evidence="6">
    <location>
        <begin position="164"/>
        <end position="183"/>
    </location>
</feature>
<reference evidence="12" key="1">
    <citation type="journal article" date="2020" name="Genome Biol.">
        <title>Gamete binning: chromosome-level and haplotype-resolved genome assembly enabled by high-throughput single-cell sequencing of gamete genomes.</title>
        <authorList>
            <person name="Campoy J.A."/>
            <person name="Sun H."/>
            <person name="Goel M."/>
            <person name="Jiao W.-B."/>
            <person name="Folz-Donahue K."/>
            <person name="Wang N."/>
            <person name="Rubio M."/>
            <person name="Liu C."/>
            <person name="Kukat C."/>
            <person name="Ruiz D."/>
            <person name="Huettel B."/>
            <person name="Schneeberger K."/>
        </authorList>
    </citation>
    <scope>NUCLEOTIDE SEQUENCE [LARGE SCALE GENOMIC DNA]</scope>
    <source>
        <strain evidence="12">cv. Rojo Pasion</strain>
    </source>
</reference>
<keyword evidence="2" id="KW-0479">Metal-binding</keyword>
<proteinExistence type="predicted"/>
<evidence type="ECO:0000256" key="5">
    <source>
        <dbReference type="ARBA" id="ARBA00023180"/>
    </source>
</evidence>
<name>A0A6J5W5M0_PRUAR</name>
<reference evidence="10 11" key="2">
    <citation type="submission" date="2020-05" db="EMBL/GenBank/DDBJ databases">
        <authorList>
            <person name="Campoy J."/>
            <person name="Schneeberger K."/>
            <person name="Spophaly S."/>
        </authorList>
    </citation>
    <scope>NUCLEOTIDE SEQUENCE [LARGE SCALE GENOMIC DNA]</scope>
    <source>
        <strain evidence="10">PruArmRojPasFocal</strain>
    </source>
</reference>
<feature type="chain" id="PRO_5033888531" description="Phytocyanin domain-containing protein" evidence="7">
    <location>
        <begin position="25"/>
        <end position="184"/>
    </location>
</feature>
<keyword evidence="6" id="KW-0812">Transmembrane</keyword>
<evidence type="ECO:0000256" key="1">
    <source>
        <dbReference type="ARBA" id="ARBA00022448"/>
    </source>
</evidence>
<evidence type="ECO:0000256" key="3">
    <source>
        <dbReference type="ARBA" id="ARBA00022982"/>
    </source>
</evidence>
<keyword evidence="3" id="KW-0249">Electron transport</keyword>
<dbReference type="InterPro" id="IPR008972">
    <property type="entry name" value="Cupredoxin"/>
</dbReference>
<dbReference type="PROSITE" id="PS51485">
    <property type="entry name" value="PHYTOCYANIN"/>
    <property type="match status" value="1"/>
</dbReference>
<dbReference type="Proteomes" id="UP000507245">
    <property type="component" value="Unassembled WGS sequence"/>
</dbReference>
<keyword evidence="12" id="KW-1185">Reference proteome</keyword>
<dbReference type="Pfam" id="PF02298">
    <property type="entry name" value="Cu_bind_like"/>
    <property type="match status" value="1"/>
</dbReference>
<keyword evidence="1" id="KW-0813">Transport</keyword>